<evidence type="ECO:0000256" key="3">
    <source>
        <dbReference type="ARBA" id="ARBA00022989"/>
    </source>
</evidence>
<evidence type="ECO:0000256" key="5">
    <source>
        <dbReference type="SAM" id="Phobius"/>
    </source>
</evidence>
<accession>A0A6N4R3T5</accession>
<feature type="transmembrane region" description="Helical" evidence="5">
    <location>
        <begin position="60"/>
        <end position="80"/>
    </location>
</feature>
<keyword evidence="4 5" id="KW-0472">Membrane</keyword>
<feature type="transmembrane region" description="Helical" evidence="5">
    <location>
        <begin position="384"/>
        <end position="401"/>
    </location>
</feature>
<evidence type="ECO:0000313" key="8">
    <source>
        <dbReference type="Proteomes" id="UP000320948"/>
    </source>
</evidence>
<organism evidence="7 8">
    <name type="scientific">Blastochloris viridis</name>
    <name type="common">Rhodopseudomonas viridis</name>
    <dbReference type="NCBI Taxonomy" id="1079"/>
    <lineage>
        <taxon>Bacteria</taxon>
        <taxon>Pseudomonadati</taxon>
        <taxon>Pseudomonadota</taxon>
        <taxon>Alphaproteobacteria</taxon>
        <taxon>Hyphomicrobiales</taxon>
        <taxon>Blastochloridaceae</taxon>
        <taxon>Blastochloris</taxon>
    </lineage>
</organism>
<dbReference type="InterPro" id="IPR007016">
    <property type="entry name" value="O-antigen_ligase-rel_domated"/>
</dbReference>
<dbReference type="PANTHER" id="PTHR37422:SF21">
    <property type="entry name" value="EXOQ-LIKE PROTEIN"/>
    <property type="match status" value="1"/>
</dbReference>
<feature type="transmembrane region" description="Helical" evidence="5">
    <location>
        <begin position="329"/>
        <end position="348"/>
    </location>
</feature>
<keyword evidence="2 5" id="KW-0812">Transmembrane</keyword>
<evidence type="ECO:0000259" key="6">
    <source>
        <dbReference type="Pfam" id="PF04932"/>
    </source>
</evidence>
<feature type="transmembrane region" description="Helical" evidence="5">
    <location>
        <begin position="233"/>
        <end position="255"/>
    </location>
</feature>
<feature type="transmembrane region" description="Helical" evidence="5">
    <location>
        <begin position="187"/>
        <end position="203"/>
    </location>
</feature>
<dbReference type="InterPro" id="IPR051533">
    <property type="entry name" value="WaaL-like"/>
</dbReference>
<keyword evidence="3 5" id="KW-1133">Transmembrane helix</keyword>
<evidence type="ECO:0000256" key="2">
    <source>
        <dbReference type="ARBA" id="ARBA00022692"/>
    </source>
</evidence>
<feature type="domain" description="O-antigen ligase-related" evidence="6">
    <location>
        <begin position="193"/>
        <end position="337"/>
    </location>
</feature>
<dbReference type="EMBL" id="VAFM01000001">
    <property type="protein sequence ID" value="TKW61410.1"/>
    <property type="molecule type" value="Genomic_DNA"/>
</dbReference>
<feature type="transmembrane region" description="Helical" evidence="5">
    <location>
        <begin position="20"/>
        <end position="48"/>
    </location>
</feature>
<feature type="transmembrane region" description="Helical" evidence="5">
    <location>
        <begin position="209"/>
        <end position="226"/>
    </location>
</feature>
<feature type="transmembrane region" description="Helical" evidence="5">
    <location>
        <begin position="86"/>
        <end position="107"/>
    </location>
</feature>
<dbReference type="AlphaFoldDB" id="A0A6N4R3T5"/>
<gene>
    <name evidence="7" type="ORF">DI628_01960</name>
</gene>
<comment type="subcellular location">
    <subcellularLocation>
        <location evidence="1">Membrane</location>
        <topology evidence="1">Multi-pass membrane protein</topology>
    </subcellularLocation>
</comment>
<dbReference type="PANTHER" id="PTHR37422">
    <property type="entry name" value="TEICHURONIC ACID BIOSYNTHESIS PROTEIN TUAE"/>
    <property type="match status" value="1"/>
</dbReference>
<proteinExistence type="predicted"/>
<dbReference type="GO" id="GO:0016020">
    <property type="term" value="C:membrane"/>
    <property type="evidence" value="ECO:0007669"/>
    <property type="project" value="UniProtKB-SubCell"/>
</dbReference>
<evidence type="ECO:0000313" key="7">
    <source>
        <dbReference type="EMBL" id="TKW61410.1"/>
    </source>
</evidence>
<feature type="transmembrane region" description="Helical" evidence="5">
    <location>
        <begin position="164"/>
        <end position="180"/>
    </location>
</feature>
<comment type="caution">
    <text evidence="7">The sequence shown here is derived from an EMBL/GenBank/DDBJ whole genome shotgun (WGS) entry which is preliminary data.</text>
</comment>
<dbReference type="Proteomes" id="UP000320948">
    <property type="component" value="Unassembled WGS sequence"/>
</dbReference>
<dbReference type="Pfam" id="PF04932">
    <property type="entry name" value="Wzy_C"/>
    <property type="match status" value="1"/>
</dbReference>
<reference evidence="7 8" key="1">
    <citation type="journal article" date="2017" name="Nat. Commun.">
        <title>In situ click chemistry generation of cyclooxygenase-2 inhibitors.</title>
        <authorList>
            <person name="Bhardwaj A."/>
            <person name="Kaur J."/>
            <person name="Wuest M."/>
            <person name="Wuest F."/>
        </authorList>
    </citation>
    <scope>NUCLEOTIDE SEQUENCE [LARGE SCALE GENOMIC DNA]</scope>
    <source>
        <strain evidence="7">S2_018_000_R2_106</strain>
    </source>
</reference>
<feature type="transmembrane region" description="Helical" evidence="5">
    <location>
        <begin position="360"/>
        <end position="378"/>
    </location>
</feature>
<evidence type="ECO:0000256" key="1">
    <source>
        <dbReference type="ARBA" id="ARBA00004141"/>
    </source>
</evidence>
<evidence type="ECO:0000256" key="4">
    <source>
        <dbReference type="ARBA" id="ARBA00023136"/>
    </source>
</evidence>
<protein>
    <recommendedName>
        <fullName evidence="6">O-antigen ligase-related domain-containing protein</fullName>
    </recommendedName>
</protein>
<sequence length="406" mass="45517">MNMTLTTSEARMPYQKMLPLVFATSFFVFVEPAPFDLLACLLMVFAFFPYLKSSNIPLKSFTVWSVIFTLLQILTLPPSIDVGQGIKYLAITVYLNVFGLLLAAYIGRFGTKVIDCIMWGMYAGAAITAVVLLTTKVGVTGGLADIVLANDYTRMRGFFKDPNVFGPALIPVFIYGWMSFQQKSSYRMIHMTMALVAAILIILTLSRGAWVTFLGAAVLYYGLTLWSSNIRKFFSSMIMVTIGTVLMIPLMWAALDAADVKEIFEDRLTLQSYDEERFYIHHMLAEASLDNAYGHGPGQSNVHIRTYYTNVKEADAAHNTYLRVAFEQGWLGILAYMIFVIATAWVGLKACLNKNAVTPYAIMSLSIFAASVVSGLTVDTLHWRHFWIEVAFIWGIYALSFRQKSE</sequence>
<feature type="transmembrane region" description="Helical" evidence="5">
    <location>
        <begin position="119"/>
        <end position="144"/>
    </location>
</feature>
<name>A0A6N4R3T5_BLAVI</name>